<feature type="transmembrane region" description="Helical" evidence="1">
    <location>
        <begin position="112"/>
        <end position="128"/>
    </location>
</feature>
<name>A0AA39F6I9_9HYME</name>
<keyword evidence="3" id="KW-1185">Reference proteome</keyword>
<reference evidence="2" key="2">
    <citation type="submission" date="2023-03" db="EMBL/GenBank/DDBJ databases">
        <authorList>
            <person name="Inwood S.N."/>
            <person name="Skelly J.G."/>
            <person name="Guhlin J."/>
            <person name="Harrop T.W.R."/>
            <person name="Goldson S.G."/>
            <person name="Dearden P.K."/>
        </authorList>
    </citation>
    <scope>NUCLEOTIDE SEQUENCE</scope>
    <source>
        <strain evidence="2">Irish</strain>
        <tissue evidence="2">Whole body</tissue>
    </source>
</reference>
<keyword evidence="1" id="KW-0812">Transmembrane</keyword>
<dbReference type="SUPFAM" id="SSF81321">
    <property type="entry name" value="Family A G protein-coupled receptor-like"/>
    <property type="match status" value="1"/>
</dbReference>
<dbReference type="Proteomes" id="UP001168990">
    <property type="component" value="Unassembled WGS sequence"/>
</dbReference>
<keyword evidence="1" id="KW-1133">Transmembrane helix</keyword>
<evidence type="ECO:0000313" key="3">
    <source>
        <dbReference type="Proteomes" id="UP001168990"/>
    </source>
</evidence>
<sequence>MDSEDIIITGQLPRDPSHFHVGIVANKAVDPQILLAICKNCDIMDKKIPFEIAEKFEAYNNEHIIPTFSYNVNSPSNNLSDEEKIVELIILISGFILNVLVLLAIITSWETSWTVGSTLISSLMWITLTDKFSWRITLTEISTAVKGIFIIWSFASIFTAMEFNLYDKFQRQTVINLYIFTTIMYLIMASSIIIILNIMIIIQIIENKIDSGEEKWRMRDSDSVRLLVGITVGFYLTLVPDRIITILYYKFPFFYSTITLSIFNYVAKLSTIIGPILWITTSILLRKCFLDIIFGRWRI</sequence>
<feature type="transmembrane region" description="Helical" evidence="1">
    <location>
        <begin position="85"/>
        <end position="106"/>
    </location>
</feature>
<feature type="transmembrane region" description="Helical" evidence="1">
    <location>
        <begin position="148"/>
        <end position="166"/>
    </location>
</feature>
<feature type="transmembrane region" description="Helical" evidence="1">
    <location>
        <begin position="178"/>
        <end position="205"/>
    </location>
</feature>
<dbReference type="EMBL" id="JAQQBS010001422">
    <property type="protein sequence ID" value="KAK0163875.1"/>
    <property type="molecule type" value="Genomic_DNA"/>
</dbReference>
<comment type="caution">
    <text evidence="2">The sequence shown here is derived from an EMBL/GenBank/DDBJ whole genome shotgun (WGS) entry which is preliminary data.</text>
</comment>
<accession>A0AA39F6I9</accession>
<proteinExistence type="predicted"/>
<organism evidence="2 3">
    <name type="scientific">Microctonus aethiopoides</name>
    <dbReference type="NCBI Taxonomy" id="144406"/>
    <lineage>
        <taxon>Eukaryota</taxon>
        <taxon>Metazoa</taxon>
        <taxon>Ecdysozoa</taxon>
        <taxon>Arthropoda</taxon>
        <taxon>Hexapoda</taxon>
        <taxon>Insecta</taxon>
        <taxon>Pterygota</taxon>
        <taxon>Neoptera</taxon>
        <taxon>Endopterygota</taxon>
        <taxon>Hymenoptera</taxon>
        <taxon>Apocrita</taxon>
        <taxon>Ichneumonoidea</taxon>
        <taxon>Braconidae</taxon>
        <taxon>Euphorinae</taxon>
        <taxon>Microctonus</taxon>
    </lineage>
</organism>
<evidence type="ECO:0000256" key="1">
    <source>
        <dbReference type="SAM" id="Phobius"/>
    </source>
</evidence>
<dbReference type="Gene3D" id="1.20.1070.10">
    <property type="entry name" value="Rhodopsin 7-helix transmembrane proteins"/>
    <property type="match status" value="1"/>
</dbReference>
<reference evidence="2" key="1">
    <citation type="journal article" date="2023" name="bioRxiv">
        <title>Scaffold-level genome assemblies of two parasitoid biocontrol wasps reveal the parthenogenesis mechanism and an associated novel virus.</title>
        <authorList>
            <person name="Inwood S."/>
            <person name="Skelly J."/>
            <person name="Guhlin J."/>
            <person name="Harrop T."/>
            <person name="Goldson S."/>
            <person name="Dearden P."/>
        </authorList>
    </citation>
    <scope>NUCLEOTIDE SEQUENCE</scope>
    <source>
        <strain evidence="2">Irish</strain>
        <tissue evidence="2">Whole body</tissue>
    </source>
</reference>
<evidence type="ECO:0000313" key="2">
    <source>
        <dbReference type="EMBL" id="KAK0163875.1"/>
    </source>
</evidence>
<feature type="transmembrane region" description="Helical" evidence="1">
    <location>
        <begin position="269"/>
        <end position="289"/>
    </location>
</feature>
<keyword evidence="1" id="KW-0472">Membrane</keyword>
<gene>
    <name evidence="2" type="ORF">PV328_002561</name>
</gene>
<dbReference type="AlphaFoldDB" id="A0AA39F6I9"/>
<protein>
    <submittedName>
        <fullName evidence="2">Uncharacterized protein</fullName>
    </submittedName>
</protein>
<feature type="transmembrane region" description="Helical" evidence="1">
    <location>
        <begin position="226"/>
        <end position="249"/>
    </location>
</feature>